<gene>
    <name evidence="1" type="ORF">LK10_06430</name>
</gene>
<sequence>MHPSHRRQGVARALARWRIERAEQLAGPNVVVVADIQRGNVGSMAAARRWATAFSMPAISVPVPMLSHPPRAPKGVELRAVSGEDLPEVAAGVTEATQEYNFARIWSPKTLEQWLQWVPAGEPVNHYRVATSPSGAILAGLAVREEGLLRTMEVVRMPAAIRLANSVLRVVPKDRMLRNLSVEHFWFLPGQREAATALWQDTRWSFRERASNMLITLDPRSPVLPVLDVKAWTPKTSITTAVRADLPPREDRLVAPLE</sequence>
<dbReference type="Gene3D" id="3.40.630.30">
    <property type="match status" value="1"/>
</dbReference>
<name>A0A0B2AQG0_9MICC</name>
<organism evidence="1 2">
    <name type="scientific">Sinomonas humi</name>
    <dbReference type="NCBI Taxonomy" id="1338436"/>
    <lineage>
        <taxon>Bacteria</taxon>
        <taxon>Bacillati</taxon>
        <taxon>Actinomycetota</taxon>
        <taxon>Actinomycetes</taxon>
        <taxon>Micrococcales</taxon>
        <taxon>Micrococcaceae</taxon>
        <taxon>Sinomonas</taxon>
    </lineage>
</organism>
<dbReference type="CDD" id="cd04301">
    <property type="entry name" value="NAT_SF"/>
    <property type="match status" value="1"/>
</dbReference>
<evidence type="ECO:0000313" key="2">
    <source>
        <dbReference type="Proteomes" id="UP000030982"/>
    </source>
</evidence>
<accession>A0A0B2AQG0</accession>
<evidence type="ECO:0008006" key="3">
    <source>
        <dbReference type="Google" id="ProtNLM"/>
    </source>
</evidence>
<dbReference type="EMBL" id="JTDL01000082">
    <property type="protein sequence ID" value="KHL04187.1"/>
    <property type="molecule type" value="Genomic_DNA"/>
</dbReference>
<dbReference type="Proteomes" id="UP000030982">
    <property type="component" value="Unassembled WGS sequence"/>
</dbReference>
<protein>
    <recommendedName>
        <fullName evidence="3">N-acetyltransferase domain-containing protein</fullName>
    </recommendedName>
</protein>
<dbReference type="AlphaFoldDB" id="A0A0B2AQG0"/>
<proteinExistence type="predicted"/>
<dbReference type="InterPro" id="IPR016181">
    <property type="entry name" value="Acyl_CoA_acyltransferase"/>
</dbReference>
<reference evidence="1 2" key="1">
    <citation type="submission" date="2014-09" db="EMBL/GenBank/DDBJ databases">
        <title>Genome sequence of Sinomonas sp. MUSC 117.</title>
        <authorList>
            <person name="Lee L.-H."/>
        </authorList>
    </citation>
    <scope>NUCLEOTIDE SEQUENCE [LARGE SCALE GENOMIC DNA]</scope>
    <source>
        <strain evidence="1 2">MUSC 117</strain>
    </source>
</reference>
<evidence type="ECO:0000313" key="1">
    <source>
        <dbReference type="EMBL" id="KHL04187.1"/>
    </source>
</evidence>
<comment type="caution">
    <text evidence="1">The sequence shown here is derived from an EMBL/GenBank/DDBJ whole genome shotgun (WGS) entry which is preliminary data.</text>
</comment>
<keyword evidence="2" id="KW-1185">Reference proteome</keyword>
<dbReference type="SUPFAM" id="SSF55729">
    <property type="entry name" value="Acyl-CoA N-acyltransferases (Nat)"/>
    <property type="match status" value="1"/>
</dbReference>